<reference evidence="1" key="1">
    <citation type="submission" date="2022-11" db="EMBL/GenBank/DDBJ databases">
        <authorList>
            <person name="Somphong A."/>
            <person name="Phongsopitanun W."/>
        </authorList>
    </citation>
    <scope>NUCLEOTIDE SEQUENCE</scope>
    <source>
        <strain evidence="1">Pm04-4</strain>
    </source>
</reference>
<dbReference type="InterPro" id="IPR011990">
    <property type="entry name" value="TPR-like_helical_dom_sf"/>
</dbReference>
<evidence type="ECO:0000313" key="1">
    <source>
        <dbReference type="EMBL" id="MCY1138382.1"/>
    </source>
</evidence>
<organism evidence="1 2">
    <name type="scientific">Paractinoplanes pyxinae</name>
    <dbReference type="NCBI Taxonomy" id="2997416"/>
    <lineage>
        <taxon>Bacteria</taxon>
        <taxon>Bacillati</taxon>
        <taxon>Actinomycetota</taxon>
        <taxon>Actinomycetes</taxon>
        <taxon>Micromonosporales</taxon>
        <taxon>Micromonosporaceae</taxon>
        <taxon>Paractinoplanes</taxon>
    </lineage>
</organism>
<sequence length="398" mass="41738">MGEFVGRHAELRGLLGDACRPGLVVHGMAGIGKSRLIAELLPLLERERPGGRVVRVPGSATVADVVIALGEPRPVTEPIILVVDDFATVPRAGAGGRSEPVDAGVAGFLTAWIRESGPRRLLVTSRYPFALPGQAHRGLAELHLGPLAAADARLLMKPMPGLGPLDADEQTRAWAFCGGNPGALQDLDTLLGRGAAFTELAERLEDTLAANGIADPARWAAGLNSDPEEAAAARTLAEAVTTIVDDALVRELLEVRDPVVEQRLGERAGLAGWDRLGLLDGADDPAAVEHHLRQALAFDAEHGNHAGMASGLHRLGLVCTLTGRLPAAVALHCRALATELALGTPEGPLELADLSRLRAALGDEAFRRAAAEVLPGQSLNGLSRMLDNFVTATESRLN</sequence>
<dbReference type="Gene3D" id="1.25.40.10">
    <property type="entry name" value="Tetratricopeptide repeat domain"/>
    <property type="match status" value="1"/>
</dbReference>
<dbReference type="RefSeq" id="WP_267562375.1">
    <property type="nucleotide sequence ID" value="NZ_JAPNTZ010000003.1"/>
</dbReference>
<proteinExistence type="predicted"/>
<name>A0ABT4AVZ8_9ACTN</name>
<accession>A0ABT4AVZ8</accession>
<evidence type="ECO:0000313" key="2">
    <source>
        <dbReference type="Proteomes" id="UP001151002"/>
    </source>
</evidence>
<keyword evidence="2" id="KW-1185">Reference proteome</keyword>
<dbReference type="SUPFAM" id="SSF52540">
    <property type="entry name" value="P-loop containing nucleoside triphosphate hydrolases"/>
    <property type="match status" value="1"/>
</dbReference>
<protein>
    <recommendedName>
        <fullName evidence="3">ATP-binding protein</fullName>
    </recommendedName>
</protein>
<gene>
    <name evidence="1" type="ORF">OWR29_10275</name>
</gene>
<comment type="caution">
    <text evidence="1">The sequence shown here is derived from an EMBL/GenBank/DDBJ whole genome shotgun (WGS) entry which is preliminary data.</text>
</comment>
<dbReference type="Proteomes" id="UP001151002">
    <property type="component" value="Unassembled WGS sequence"/>
</dbReference>
<dbReference type="InterPro" id="IPR027417">
    <property type="entry name" value="P-loop_NTPase"/>
</dbReference>
<evidence type="ECO:0008006" key="3">
    <source>
        <dbReference type="Google" id="ProtNLM"/>
    </source>
</evidence>
<dbReference type="EMBL" id="JAPNTZ010000003">
    <property type="protein sequence ID" value="MCY1138382.1"/>
    <property type="molecule type" value="Genomic_DNA"/>
</dbReference>